<evidence type="ECO:0000313" key="7">
    <source>
        <dbReference type="EMBL" id="UTI64251.1"/>
    </source>
</evidence>
<dbReference type="InterPro" id="IPR051464">
    <property type="entry name" value="Peptidase_M42_aminopept"/>
</dbReference>
<evidence type="ECO:0000256" key="1">
    <source>
        <dbReference type="ARBA" id="ARBA00006272"/>
    </source>
</evidence>
<sequence>MAIPPVLHALLSAHGPSGYETAPAQVWREAAGEFAAVEVDHMGTSTATVKGTAGGPTVAIVGHVDEIGLIVTHVDEKGFLYFAQVGGWDPQILVGQRVTVHTKGGPVPGVVGKKPIHLLEPDERKKVTELKDMHIDIGAEDGDEAKGVVRIGDVAVIDAEPIELLAGRAASRAMDNRLGAFVAYEVARLVAEAGGAPGDVVAVAAVQEEIGLFGAAAASYRIKPDAAIAVDVTFATDTPGSDVKKLGEHPLGSGPVLERGATLNPRLFELLHDAGEAAGIAFSVSANGGRTGTDADAMHHNRGGIPTTVVGLPLRYMHSPVEVVQVSDVLDAAKLIAAALQTLSSDTSFAR</sequence>
<dbReference type="PANTHER" id="PTHR32481">
    <property type="entry name" value="AMINOPEPTIDASE"/>
    <property type="match status" value="1"/>
</dbReference>
<organism evidence="7 8">
    <name type="scientific">Paraconexibacter antarcticus</name>
    <dbReference type="NCBI Taxonomy" id="2949664"/>
    <lineage>
        <taxon>Bacteria</taxon>
        <taxon>Bacillati</taxon>
        <taxon>Actinomycetota</taxon>
        <taxon>Thermoleophilia</taxon>
        <taxon>Solirubrobacterales</taxon>
        <taxon>Paraconexibacteraceae</taxon>
        <taxon>Paraconexibacter</taxon>
    </lineage>
</organism>
<keyword evidence="8" id="KW-1185">Reference proteome</keyword>
<dbReference type="InterPro" id="IPR008007">
    <property type="entry name" value="Peptidase_M42"/>
</dbReference>
<dbReference type="SUPFAM" id="SSF101821">
    <property type="entry name" value="Aminopeptidase/glucanase lid domain"/>
    <property type="match status" value="1"/>
</dbReference>
<name>A0ABY5DQF7_9ACTN</name>
<evidence type="ECO:0000256" key="2">
    <source>
        <dbReference type="ARBA" id="ARBA00022438"/>
    </source>
</evidence>
<comment type="similarity">
    <text evidence="1 6">Belongs to the peptidase M42 family.</text>
</comment>
<evidence type="ECO:0000256" key="3">
    <source>
        <dbReference type="ARBA" id="ARBA00022670"/>
    </source>
</evidence>
<gene>
    <name evidence="7" type="ORF">NBH00_23290</name>
</gene>
<evidence type="ECO:0000256" key="4">
    <source>
        <dbReference type="ARBA" id="ARBA00022723"/>
    </source>
</evidence>
<proteinExistence type="inferred from homology"/>
<dbReference type="Pfam" id="PF05343">
    <property type="entry name" value="Peptidase_M42"/>
    <property type="match status" value="1"/>
</dbReference>
<dbReference type="InterPro" id="IPR023367">
    <property type="entry name" value="Peptidase_M42_dom2"/>
</dbReference>
<keyword evidence="3" id="KW-0645">Protease</keyword>
<evidence type="ECO:0000256" key="5">
    <source>
        <dbReference type="ARBA" id="ARBA00022801"/>
    </source>
</evidence>
<dbReference type="EMBL" id="CP098502">
    <property type="protein sequence ID" value="UTI64251.1"/>
    <property type="molecule type" value="Genomic_DNA"/>
</dbReference>
<accession>A0ABY5DQF7</accession>
<evidence type="ECO:0000313" key="8">
    <source>
        <dbReference type="Proteomes" id="UP001056035"/>
    </source>
</evidence>
<dbReference type="SUPFAM" id="SSF53187">
    <property type="entry name" value="Zn-dependent exopeptidases"/>
    <property type="match status" value="1"/>
</dbReference>
<keyword evidence="2" id="KW-0031">Aminopeptidase</keyword>
<dbReference type="CDD" id="cd05656">
    <property type="entry name" value="M42_Frv"/>
    <property type="match status" value="1"/>
</dbReference>
<keyword evidence="5" id="KW-0378">Hydrolase</keyword>
<dbReference type="Gene3D" id="3.40.630.10">
    <property type="entry name" value="Zn peptidases"/>
    <property type="match status" value="1"/>
</dbReference>
<keyword evidence="4" id="KW-0479">Metal-binding</keyword>
<reference evidence="7 8" key="1">
    <citation type="submission" date="2022-06" db="EMBL/GenBank/DDBJ databases">
        <title>Paraconexibacter antarcticus.</title>
        <authorList>
            <person name="Kim C.S."/>
        </authorList>
    </citation>
    <scope>NUCLEOTIDE SEQUENCE [LARGE SCALE GENOMIC DNA]</scope>
    <source>
        <strain evidence="7 8">02-257</strain>
    </source>
</reference>
<dbReference type="Proteomes" id="UP001056035">
    <property type="component" value="Chromosome"/>
</dbReference>
<protein>
    <submittedName>
        <fullName evidence="7">M42 family metallopeptidase</fullName>
    </submittedName>
</protein>
<dbReference type="PIRSF" id="PIRSF001123">
    <property type="entry name" value="PepA_GA"/>
    <property type="match status" value="1"/>
</dbReference>
<dbReference type="RefSeq" id="WP_254570961.1">
    <property type="nucleotide sequence ID" value="NZ_CP098502.1"/>
</dbReference>
<dbReference type="PANTHER" id="PTHR32481:SF20">
    <property type="entry name" value="AMINOPEPTIDASE YSDC"/>
    <property type="match status" value="1"/>
</dbReference>
<evidence type="ECO:0000256" key="6">
    <source>
        <dbReference type="PIRNR" id="PIRNR001123"/>
    </source>
</evidence>
<dbReference type="Gene3D" id="2.40.30.40">
    <property type="entry name" value="Peptidase M42, domain 2"/>
    <property type="match status" value="1"/>
</dbReference>